<evidence type="ECO:0000313" key="4">
    <source>
        <dbReference type="Proteomes" id="UP001215151"/>
    </source>
</evidence>
<proteinExistence type="predicted"/>
<comment type="caution">
    <text evidence="3">The sequence shown here is derived from an EMBL/GenBank/DDBJ whole genome shotgun (WGS) entry which is preliminary data.</text>
</comment>
<accession>A0AAD7U1N8</accession>
<feature type="region of interest" description="Disordered" evidence="1">
    <location>
        <begin position="295"/>
        <end position="314"/>
    </location>
</feature>
<dbReference type="Proteomes" id="UP001215151">
    <property type="component" value="Unassembled WGS sequence"/>
</dbReference>
<keyword evidence="4" id="KW-1185">Reference proteome</keyword>
<evidence type="ECO:0000313" key="3">
    <source>
        <dbReference type="EMBL" id="KAJ8496024.1"/>
    </source>
</evidence>
<gene>
    <name evidence="3" type="ORF">ONZ51_g1311</name>
</gene>
<dbReference type="InterPro" id="IPR001810">
    <property type="entry name" value="F-box_dom"/>
</dbReference>
<feature type="region of interest" description="Disordered" evidence="1">
    <location>
        <begin position="1"/>
        <end position="22"/>
    </location>
</feature>
<dbReference type="PROSITE" id="PS50181">
    <property type="entry name" value="FBOX"/>
    <property type="match status" value="1"/>
</dbReference>
<evidence type="ECO:0000256" key="1">
    <source>
        <dbReference type="SAM" id="MobiDB-lite"/>
    </source>
</evidence>
<sequence>MPPKKKARTGVRKSARSKTAIAAGEAAPTTSRVISRGRRPNLANILDLPLDVVLEVFSHLEPRDLCSLVRTNKAVRDFLLNRHLSNAIWRGARERLESLPARPHFLTEPAYAHFLFSNHCHSCGKGPVYKILFPWFKRYCNKCMTKGSVRLCTISLDEEDFFTELEGDEEEVLNVVEPSGATDGTLDAKTVVYEAQKARVAEMEELAGALEDWCEEQKRLRTEELEALRTERFNQICERLISMGKEAQLQRIKQCPRRLEQLIGIASVRQAAPLTDKGFEKVWRDIGELFSEGNDIHEDTVGEPEVGELEDHIE</sequence>
<dbReference type="SMART" id="SM00256">
    <property type="entry name" value="FBOX"/>
    <property type="match status" value="1"/>
</dbReference>
<evidence type="ECO:0000259" key="2">
    <source>
        <dbReference type="PROSITE" id="PS50181"/>
    </source>
</evidence>
<dbReference type="SUPFAM" id="SSF81383">
    <property type="entry name" value="F-box domain"/>
    <property type="match status" value="1"/>
</dbReference>
<dbReference type="Pfam" id="PF12937">
    <property type="entry name" value="F-box-like"/>
    <property type="match status" value="1"/>
</dbReference>
<name>A0AAD7U1N8_9APHY</name>
<dbReference type="CDD" id="cd09917">
    <property type="entry name" value="F-box_SF"/>
    <property type="match status" value="1"/>
</dbReference>
<dbReference type="EMBL" id="JAPEVG010000018">
    <property type="protein sequence ID" value="KAJ8496024.1"/>
    <property type="molecule type" value="Genomic_DNA"/>
</dbReference>
<protein>
    <recommendedName>
        <fullName evidence="2">F-box domain-containing protein</fullName>
    </recommendedName>
</protein>
<dbReference type="InterPro" id="IPR036047">
    <property type="entry name" value="F-box-like_dom_sf"/>
</dbReference>
<feature type="compositionally biased region" description="Basic residues" evidence="1">
    <location>
        <begin position="1"/>
        <end position="16"/>
    </location>
</feature>
<feature type="domain" description="F-box" evidence="2">
    <location>
        <begin position="42"/>
        <end position="92"/>
    </location>
</feature>
<reference evidence="3" key="1">
    <citation type="submission" date="2022-11" db="EMBL/GenBank/DDBJ databases">
        <title>Genome Sequence of Cubamyces cubensis.</title>
        <authorList>
            <person name="Buettner E."/>
        </authorList>
    </citation>
    <scope>NUCLEOTIDE SEQUENCE</scope>
    <source>
        <strain evidence="3">MPL-01</strain>
    </source>
</reference>
<dbReference type="AlphaFoldDB" id="A0AAD7U1N8"/>
<dbReference type="Gene3D" id="1.20.1280.50">
    <property type="match status" value="1"/>
</dbReference>
<organism evidence="3 4">
    <name type="scientific">Trametes cubensis</name>
    <dbReference type="NCBI Taxonomy" id="1111947"/>
    <lineage>
        <taxon>Eukaryota</taxon>
        <taxon>Fungi</taxon>
        <taxon>Dikarya</taxon>
        <taxon>Basidiomycota</taxon>
        <taxon>Agaricomycotina</taxon>
        <taxon>Agaricomycetes</taxon>
        <taxon>Polyporales</taxon>
        <taxon>Polyporaceae</taxon>
        <taxon>Trametes</taxon>
    </lineage>
</organism>